<dbReference type="GO" id="GO:0004176">
    <property type="term" value="F:ATP-dependent peptidase activity"/>
    <property type="evidence" value="ECO:0007669"/>
    <property type="project" value="InterPro"/>
</dbReference>
<proteinExistence type="predicted"/>
<keyword evidence="2" id="KW-1185">Reference proteome</keyword>
<protein>
    <recommendedName>
        <fullName evidence="3">Peptidase M41 domain-containing protein</fullName>
    </recommendedName>
</protein>
<reference evidence="1 2" key="1">
    <citation type="submission" date="2018-03" db="EMBL/GenBank/DDBJ databases">
        <title>The draft genome of Mesorhizobium soli JCM 19897.</title>
        <authorList>
            <person name="Li L."/>
            <person name="Liu L."/>
            <person name="Liang L."/>
            <person name="Wang T."/>
            <person name="Zhang X."/>
        </authorList>
    </citation>
    <scope>NUCLEOTIDE SEQUENCE [LARGE SCALE GENOMIC DNA]</scope>
    <source>
        <strain evidence="1 2">JCM 19897</strain>
    </source>
</reference>
<dbReference type="AlphaFoldDB" id="A0A2P7SCC5"/>
<dbReference type="EMBL" id="PXYL01000006">
    <property type="protein sequence ID" value="PSJ60167.1"/>
    <property type="molecule type" value="Genomic_DNA"/>
</dbReference>
<organism evidence="1 2">
    <name type="scientific">Pseudaminobacter soli</name>
    <name type="common">ex Li et al. 2025</name>
    <dbReference type="NCBI Taxonomy" id="1295366"/>
    <lineage>
        <taxon>Bacteria</taxon>
        <taxon>Pseudomonadati</taxon>
        <taxon>Pseudomonadota</taxon>
        <taxon>Alphaproteobacteria</taxon>
        <taxon>Hyphomicrobiales</taxon>
        <taxon>Phyllobacteriaceae</taxon>
        <taxon>Pseudaminobacter</taxon>
    </lineage>
</organism>
<dbReference type="GO" id="GO:0006508">
    <property type="term" value="P:proteolysis"/>
    <property type="evidence" value="ECO:0007669"/>
    <property type="project" value="InterPro"/>
</dbReference>
<evidence type="ECO:0000313" key="2">
    <source>
        <dbReference type="Proteomes" id="UP000240653"/>
    </source>
</evidence>
<comment type="caution">
    <text evidence="1">The sequence shown here is derived from an EMBL/GenBank/DDBJ whole genome shotgun (WGS) entry which is preliminary data.</text>
</comment>
<sequence>MLWQRLAVHQAAHAVGWLCLGLGTIEKITIEPPKAGLAVGDREFGDLTEELLATMLVWILSGRAAEQEILPACDAAETHDEIELANEFAFALEATPDFARKWPLLYRPKADRPVLLALEPGLRSLVNARLDTAYEAARQEVVRQQAAIVFLAKKLLVRKTLEGPELERLFEEVKRHMAP</sequence>
<dbReference type="Proteomes" id="UP000240653">
    <property type="component" value="Unassembled WGS sequence"/>
</dbReference>
<dbReference type="GO" id="GO:0004222">
    <property type="term" value="F:metalloendopeptidase activity"/>
    <property type="evidence" value="ECO:0007669"/>
    <property type="project" value="InterPro"/>
</dbReference>
<gene>
    <name evidence="1" type="ORF">C7I85_13365</name>
</gene>
<accession>A0A2P7SCC5</accession>
<name>A0A2P7SCC5_9HYPH</name>
<evidence type="ECO:0000313" key="1">
    <source>
        <dbReference type="EMBL" id="PSJ60167.1"/>
    </source>
</evidence>
<dbReference type="GO" id="GO:0005524">
    <property type="term" value="F:ATP binding"/>
    <property type="evidence" value="ECO:0007669"/>
    <property type="project" value="InterPro"/>
</dbReference>
<dbReference type="SUPFAM" id="SSF140990">
    <property type="entry name" value="FtsH protease domain-like"/>
    <property type="match status" value="1"/>
</dbReference>
<dbReference type="InterPro" id="IPR037219">
    <property type="entry name" value="Peptidase_M41-like"/>
</dbReference>
<dbReference type="Gene3D" id="1.20.58.760">
    <property type="entry name" value="Peptidase M41"/>
    <property type="match status" value="1"/>
</dbReference>
<evidence type="ECO:0008006" key="3">
    <source>
        <dbReference type="Google" id="ProtNLM"/>
    </source>
</evidence>